<dbReference type="PANTHER" id="PTHR34697">
    <property type="entry name" value="PHOSPHATIDYLGLYCEROL LYSYLTRANSFERASE"/>
    <property type="match status" value="1"/>
</dbReference>
<feature type="transmembrane region" description="Helical" evidence="14">
    <location>
        <begin position="291"/>
        <end position="310"/>
    </location>
</feature>
<feature type="transmembrane region" description="Helical" evidence="14">
    <location>
        <begin position="331"/>
        <end position="349"/>
    </location>
</feature>
<comment type="catalytic activity">
    <reaction evidence="13">
        <text>L-lysyl-tRNA(Lys) + a 1,2-diacyl-sn-glycero-3-phospho-(1'-sn-glycerol) = a 1,2-diacyl-sn-glycero-3-phospho-1'-(3'-O-L-lysyl)-sn-glycerol + tRNA(Lys)</text>
        <dbReference type="Rhea" id="RHEA:10668"/>
        <dbReference type="Rhea" id="RHEA-COMP:9696"/>
        <dbReference type="Rhea" id="RHEA-COMP:9697"/>
        <dbReference type="ChEBI" id="CHEBI:64716"/>
        <dbReference type="ChEBI" id="CHEBI:75792"/>
        <dbReference type="ChEBI" id="CHEBI:78442"/>
        <dbReference type="ChEBI" id="CHEBI:78529"/>
        <dbReference type="EC" id="2.3.2.3"/>
    </reaction>
</comment>
<name>A0A1S2NGQ4_9BURK</name>
<keyword evidence="11" id="KW-0046">Antibiotic resistance</keyword>
<feature type="transmembrane region" description="Helical" evidence="14">
    <location>
        <begin position="238"/>
        <end position="255"/>
    </location>
</feature>
<feature type="transmembrane region" description="Helical" evidence="14">
    <location>
        <begin position="369"/>
        <end position="390"/>
    </location>
</feature>
<dbReference type="GO" id="GO:0055091">
    <property type="term" value="P:phospholipid homeostasis"/>
    <property type="evidence" value="ECO:0007669"/>
    <property type="project" value="TreeGrafter"/>
</dbReference>
<feature type="transmembrane region" description="Helical" evidence="14">
    <location>
        <begin position="49"/>
        <end position="71"/>
    </location>
</feature>
<dbReference type="InterPro" id="IPR024320">
    <property type="entry name" value="LPG_synthase_C"/>
</dbReference>
<dbReference type="GO" id="GO:0005886">
    <property type="term" value="C:plasma membrane"/>
    <property type="evidence" value="ECO:0007669"/>
    <property type="project" value="UniProtKB-SubCell"/>
</dbReference>
<sequence length="856" mass="93700">MSAAPIASRQAGLRSWLPPLVAAVLLCAAVWVLHGELQQIRYRDLQAALARLGAGHLLLALLCCAANYLVLSCYDQLAFVYIGKRIARARIALTAVIGYAISNSVGFALLSGTAVRHRFYSRWGVGGADLSRIVALNGITYWLGLLALGGWSLVNHPHAWLQGELAQRGAQWLGLVCLALVGSYLFLPLARKTPLRVRGFDMRIPPLPLTLAQLLVSMTDWMLAAGILYVLLPPGGPPYPVVLGAFLAAQLVALASHVPGGLGVFDGIVALLLAPYLRADQIVAALLLYRLVYYLLPLSLALVLLVGDETRRRRGRLQQLDQSLGQHSVRLAPRILALFTFMGGLLLLVSGATPAAHERLHWLSRLFPVGLFEASHFIGSVVGVALLLLAQAIARRIRLAWQLAVGALAAGIAASLLKGGDWEEATLLALLLLVFAPSRRLFDRRAALFDTRFSPGWIVAIAAAFGASLWIGVFAYRHVDYSNTLWWQVALHADAPRFLRASLGAAVVLFAFGVARLLRPPPHLAEPPSNETLADAERIVRAQGATLPYLAWLRDKELLFNPERTAFIMYGVRGRTWVALGDPVGPPAAAAFLTRDFVERADDAGATPVFYQVHPEQLHCYADLGLAFAKFGEEARIRLDSLSLAGGRFKDLRAAMQRLKREHVDFRIVAPESVPAILPQLRSVSDDWLAGKAGGEKGFSLGFFADDYLTRQPVAVLEREGRIVAFANLLCGPTGEELSIDLMRFMHAAPRGLMDGLLTHVFLWGQEHGYRWFNLGMAPLSGVRASRATPMWNRLAGFVYRHGESFYKFQGLRAYKEKFHPVWEPRYIAYASGKFLPALLADVAALSARGYARIFG</sequence>
<dbReference type="GO" id="GO:0046677">
    <property type="term" value="P:response to antibiotic"/>
    <property type="evidence" value="ECO:0007669"/>
    <property type="project" value="UniProtKB-KW"/>
</dbReference>
<comment type="subcellular location">
    <subcellularLocation>
        <location evidence="1">Cell membrane</location>
        <topology evidence="1">Multi-pass membrane protein</topology>
    </subcellularLocation>
</comment>
<evidence type="ECO:0000256" key="1">
    <source>
        <dbReference type="ARBA" id="ARBA00004651"/>
    </source>
</evidence>
<dbReference type="SUPFAM" id="SSF55729">
    <property type="entry name" value="Acyl-CoA N-acyltransferases (Nat)"/>
    <property type="match status" value="1"/>
</dbReference>
<keyword evidence="7 14" id="KW-0812">Transmembrane</keyword>
<dbReference type="Proteomes" id="UP000180246">
    <property type="component" value="Unassembled WGS sequence"/>
</dbReference>
<keyword evidence="6" id="KW-0808">Transferase</keyword>
<feature type="domain" description="Phosphatidylglycerol lysyltransferase C-terminal" evidence="15">
    <location>
        <begin position="543"/>
        <end position="830"/>
    </location>
</feature>
<evidence type="ECO:0000256" key="7">
    <source>
        <dbReference type="ARBA" id="ARBA00022692"/>
    </source>
</evidence>
<feature type="transmembrane region" description="Helical" evidence="14">
    <location>
        <begin position="498"/>
        <end position="518"/>
    </location>
</feature>
<protein>
    <recommendedName>
        <fullName evidence="4">Phosphatidylglycerol lysyltransferase</fullName>
        <ecNumber evidence="3">2.3.2.3</ecNumber>
    </recommendedName>
    <alternativeName>
        <fullName evidence="12">Lysylphosphatidylglycerol synthase</fullName>
    </alternativeName>
</protein>
<comment type="caution">
    <text evidence="16">The sequence shown here is derived from an EMBL/GenBank/DDBJ whole genome shotgun (WGS) entry which is preliminary data.</text>
</comment>
<evidence type="ECO:0000256" key="12">
    <source>
        <dbReference type="ARBA" id="ARBA00031899"/>
    </source>
</evidence>
<evidence type="ECO:0000256" key="8">
    <source>
        <dbReference type="ARBA" id="ARBA00022989"/>
    </source>
</evidence>
<evidence type="ECO:0000256" key="13">
    <source>
        <dbReference type="ARBA" id="ARBA00047540"/>
    </source>
</evidence>
<comment type="similarity">
    <text evidence="2">Belongs to the LPG synthase family.</text>
</comment>
<dbReference type="NCBIfam" id="NF033480">
    <property type="entry name" value="bifunc_MprF"/>
    <property type="match status" value="1"/>
</dbReference>
<reference evidence="16 17" key="1">
    <citation type="submission" date="2014-10" db="EMBL/GenBank/DDBJ databases">
        <authorList>
            <person name="Seo M.-J."/>
            <person name="Seok Y.J."/>
            <person name="Cha I.-T."/>
        </authorList>
    </citation>
    <scope>NUCLEOTIDE SEQUENCE [LARGE SCALE GENOMIC DNA]</scope>
    <source>
        <strain evidence="16 17">NEU</strain>
    </source>
</reference>
<dbReference type="InterPro" id="IPR051211">
    <property type="entry name" value="PG_lysyltransferase"/>
</dbReference>
<evidence type="ECO:0000256" key="10">
    <source>
        <dbReference type="ARBA" id="ARBA00023136"/>
    </source>
</evidence>
<feature type="transmembrane region" description="Helical" evidence="14">
    <location>
        <begin position="16"/>
        <end position="37"/>
    </location>
</feature>
<dbReference type="EC" id="2.3.2.3" evidence="3"/>
<evidence type="ECO:0000256" key="14">
    <source>
        <dbReference type="SAM" id="Phobius"/>
    </source>
</evidence>
<feature type="transmembrane region" description="Helical" evidence="14">
    <location>
        <begin position="454"/>
        <end position="478"/>
    </location>
</feature>
<evidence type="ECO:0000256" key="11">
    <source>
        <dbReference type="ARBA" id="ARBA00023251"/>
    </source>
</evidence>
<dbReference type="AlphaFoldDB" id="A0A1S2NGQ4"/>
<evidence type="ECO:0000313" key="17">
    <source>
        <dbReference type="Proteomes" id="UP000180246"/>
    </source>
</evidence>
<evidence type="ECO:0000256" key="2">
    <source>
        <dbReference type="ARBA" id="ARBA00008627"/>
    </source>
</evidence>
<dbReference type="Pfam" id="PF03706">
    <property type="entry name" value="LPG_synthase_TM"/>
    <property type="match status" value="1"/>
</dbReference>
<feature type="transmembrane region" description="Helical" evidence="14">
    <location>
        <begin position="133"/>
        <end position="152"/>
    </location>
</feature>
<evidence type="ECO:0000256" key="5">
    <source>
        <dbReference type="ARBA" id="ARBA00022475"/>
    </source>
</evidence>
<gene>
    <name evidence="16" type="ORF">LO55_4568</name>
</gene>
<evidence type="ECO:0000256" key="3">
    <source>
        <dbReference type="ARBA" id="ARBA00012014"/>
    </source>
</evidence>
<feature type="transmembrane region" description="Helical" evidence="14">
    <location>
        <begin position="91"/>
        <end position="112"/>
    </location>
</feature>
<evidence type="ECO:0000256" key="9">
    <source>
        <dbReference type="ARBA" id="ARBA00023098"/>
    </source>
</evidence>
<feature type="transmembrane region" description="Helical" evidence="14">
    <location>
        <begin position="172"/>
        <end position="190"/>
    </location>
</feature>
<dbReference type="RefSeq" id="WP_143054605.1">
    <property type="nucleotide sequence ID" value="NZ_JRYB01000001.1"/>
</dbReference>
<dbReference type="InterPro" id="IPR016181">
    <property type="entry name" value="Acyl_CoA_acyltransferase"/>
</dbReference>
<proteinExistence type="inferred from homology"/>
<dbReference type="Pfam" id="PF09924">
    <property type="entry name" value="LPG_synthase_C"/>
    <property type="match status" value="1"/>
</dbReference>
<dbReference type="GO" id="GO:0006629">
    <property type="term" value="P:lipid metabolic process"/>
    <property type="evidence" value="ECO:0007669"/>
    <property type="project" value="UniProtKB-KW"/>
</dbReference>
<organism evidence="16 17">
    <name type="scientific">Massilia timonae</name>
    <dbReference type="NCBI Taxonomy" id="47229"/>
    <lineage>
        <taxon>Bacteria</taxon>
        <taxon>Pseudomonadati</taxon>
        <taxon>Pseudomonadota</taxon>
        <taxon>Betaproteobacteria</taxon>
        <taxon>Burkholderiales</taxon>
        <taxon>Oxalobacteraceae</taxon>
        <taxon>Telluria group</taxon>
        <taxon>Massilia</taxon>
    </lineage>
</organism>
<feature type="transmembrane region" description="Helical" evidence="14">
    <location>
        <begin position="211"/>
        <end position="232"/>
    </location>
</feature>
<keyword evidence="5" id="KW-1003">Cell membrane</keyword>
<evidence type="ECO:0000259" key="15">
    <source>
        <dbReference type="Pfam" id="PF09924"/>
    </source>
</evidence>
<feature type="transmembrane region" description="Helical" evidence="14">
    <location>
        <begin position="399"/>
        <end position="419"/>
    </location>
</feature>
<accession>A0A1S2NGQ4</accession>
<evidence type="ECO:0000256" key="4">
    <source>
        <dbReference type="ARBA" id="ARBA00021546"/>
    </source>
</evidence>
<dbReference type="PANTHER" id="PTHR34697:SF2">
    <property type="entry name" value="PHOSPHATIDYLGLYCEROL LYSYLTRANSFERASE"/>
    <property type="match status" value="1"/>
</dbReference>
<dbReference type="EMBL" id="JRYB01000001">
    <property type="protein sequence ID" value="OIJ44218.1"/>
    <property type="molecule type" value="Genomic_DNA"/>
</dbReference>
<keyword evidence="8 14" id="KW-1133">Transmembrane helix</keyword>
<dbReference type="InterPro" id="IPR022791">
    <property type="entry name" value="L-PG_synthase/AglD"/>
</dbReference>
<keyword evidence="9" id="KW-0443">Lipid metabolism</keyword>
<evidence type="ECO:0000256" key="6">
    <source>
        <dbReference type="ARBA" id="ARBA00022679"/>
    </source>
</evidence>
<dbReference type="GO" id="GO:0050071">
    <property type="term" value="F:phosphatidylglycerol lysyltransferase activity"/>
    <property type="evidence" value="ECO:0007669"/>
    <property type="project" value="UniProtKB-EC"/>
</dbReference>
<evidence type="ECO:0000313" key="16">
    <source>
        <dbReference type="EMBL" id="OIJ44218.1"/>
    </source>
</evidence>
<keyword evidence="10 14" id="KW-0472">Membrane</keyword>